<proteinExistence type="predicted"/>
<feature type="domain" description="N-acetyltransferase" evidence="1">
    <location>
        <begin position="123"/>
        <end position="257"/>
    </location>
</feature>
<dbReference type="InterPro" id="IPR016181">
    <property type="entry name" value="Acyl_CoA_acyltransferase"/>
</dbReference>
<dbReference type="SMART" id="SM00248">
    <property type="entry name" value="ANK"/>
    <property type="match status" value="2"/>
</dbReference>
<dbReference type="PROSITE" id="PS51186">
    <property type="entry name" value="GNAT"/>
    <property type="match status" value="1"/>
</dbReference>
<accession>A0ABY6JAT9</accession>
<gene>
    <name evidence="2" type="ORF">MKQ68_09905</name>
</gene>
<dbReference type="InterPro" id="IPR036770">
    <property type="entry name" value="Ankyrin_rpt-contain_sf"/>
</dbReference>
<dbReference type="PANTHER" id="PTHR43328:SF1">
    <property type="entry name" value="N-ACETYLTRANSFERASE DOMAIN-CONTAINING PROTEIN"/>
    <property type="match status" value="1"/>
</dbReference>
<dbReference type="Pfam" id="PF13508">
    <property type="entry name" value="Acetyltransf_7"/>
    <property type="match status" value="1"/>
</dbReference>
<evidence type="ECO:0000259" key="1">
    <source>
        <dbReference type="PROSITE" id="PS51186"/>
    </source>
</evidence>
<name>A0ABY6JAT9_9BACT</name>
<reference evidence="2" key="1">
    <citation type="submission" date="2022-10" db="EMBL/GenBank/DDBJ databases">
        <title>Chitinophaga sp. nov., isolated from soil.</title>
        <authorList>
            <person name="Jeon C.O."/>
        </authorList>
    </citation>
    <scope>NUCLEOTIDE SEQUENCE</scope>
    <source>
        <strain evidence="2">R8</strain>
    </source>
</reference>
<dbReference type="Gene3D" id="3.40.630.30">
    <property type="match status" value="1"/>
</dbReference>
<dbReference type="InterPro" id="IPR000182">
    <property type="entry name" value="GNAT_dom"/>
</dbReference>
<evidence type="ECO:0000313" key="2">
    <source>
        <dbReference type="EMBL" id="UYQ95411.1"/>
    </source>
</evidence>
<dbReference type="SUPFAM" id="SSF55729">
    <property type="entry name" value="Acyl-CoA N-acyltransferases (Nat)"/>
    <property type="match status" value="1"/>
</dbReference>
<dbReference type="EMBL" id="CP107006">
    <property type="protein sequence ID" value="UYQ95411.1"/>
    <property type="molecule type" value="Genomic_DNA"/>
</dbReference>
<dbReference type="SUPFAM" id="SSF48403">
    <property type="entry name" value="Ankyrin repeat"/>
    <property type="match status" value="1"/>
</dbReference>
<dbReference type="RefSeq" id="WP_264283151.1">
    <property type="nucleotide sequence ID" value="NZ_CP107006.1"/>
</dbReference>
<protein>
    <submittedName>
        <fullName evidence="2">GNAT family N-acetyltransferase</fullName>
    </submittedName>
</protein>
<keyword evidence="3" id="KW-1185">Reference proteome</keyword>
<dbReference type="Gene3D" id="1.25.40.20">
    <property type="entry name" value="Ankyrin repeat-containing domain"/>
    <property type="match status" value="1"/>
</dbReference>
<dbReference type="PANTHER" id="PTHR43328">
    <property type="entry name" value="ACETYLTRANSFERASE-RELATED"/>
    <property type="match status" value="1"/>
</dbReference>
<dbReference type="Proteomes" id="UP001162741">
    <property type="component" value="Chromosome"/>
</dbReference>
<evidence type="ECO:0000313" key="3">
    <source>
        <dbReference type="Proteomes" id="UP001162741"/>
    </source>
</evidence>
<sequence>MPEHLEQRIAENHYQLYSLHALSAGGEVFEKEGLRWTHAGTGHQGRILFPTMANDRASDLLNEMMVSYRQQPPDGIGCWSLQPAPEHLGARLLARGFQPGWQPCWMYLPLNVALSSFDANPSLTIVADNTTDITPLTALPYADAGTMISPRLLAAYPDRAQRFLAKLNGEIVGQSAVFFSDVAGIYNVGVIPAYRGQGIGKALTIATCVYAQEQGYDYATLNASDMGQPVYEQLGFKKLGDGMTWWMIGFKDVPPEEVAFAEAVACGQIDRLDRLTHGDLDKPIANGMTLVELAAYCHQPDAAEWLVRNGAAYTVLNAWDLGWLEKAAAMLSGSPQEVNRLYTEFQYTLMHIAAQRNDVGLAKLVIQFKPDLTIVDSIHCSNAMGWAQFFKRKEIAGIIAQG</sequence>
<organism evidence="2 3">
    <name type="scientific">Chitinophaga horti</name>
    <dbReference type="NCBI Taxonomy" id="2920382"/>
    <lineage>
        <taxon>Bacteria</taxon>
        <taxon>Pseudomonadati</taxon>
        <taxon>Bacteroidota</taxon>
        <taxon>Chitinophagia</taxon>
        <taxon>Chitinophagales</taxon>
        <taxon>Chitinophagaceae</taxon>
        <taxon>Chitinophaga</taxon>
    </lineage>
</organism>
<dbReference type="InterPro" id="IPR002110">
    <property type="entry name" value="Ankyrin_rpt"/>
</dbReference>
<dbReference type="CDD" id="cd04301">
    <property type="entry name" value="NAT_SF"/>
    <property type="match status" value="1"/>
</dbReference>